<keyword evidence="6 8" id="KW-0503">Monooxygenase</keyword>
<dbReference type="PRINTS" id="PR00385">
    <property type="entry name" value="P450"/>
</dbReference>
<reference evidence="9 10" key="1">
    <citation type="submission" date="2011-05" db="EMBL/GenBank/DDBJ databases">
        <title>Whole genome sequence of Microlunatus phosphovorus NM-1.</title>
        <authorList>
            <person name="Hosoyama A."/>
            <person name="Sasaki K."/>
            <person name="Harada T."/>
            <person name="Igarashi R."/>
            <person name="Kawakoshi A."/>
            <person name="Sasagawa M."/>
            <person name="Fukada J."/>
            <person name="Nakamura S."/>
            <person name="Katano Y."/>
            <person name="Hanada S."/>
            <person name="Kamagata Y."/>
            <person name="Nakamura N."/>
            <person name="Yamazaki S."/>
            <person name="Fujita N."/>
        </authorList>
    </citation>
    <scope>NUCLEOTIDE SEQUENCE [LARGE SCALE GENOMIC DNA]</scope>
    <source>
        <strain evidence="10">ATCC 700054 / DSM 10555 / JCM 9379 / NBRC 101784 / NCIMB 13414 / VKM Ac-1990 / NM-1</strain>
    </source>
</reference>
<dbReference type="Gene3D" id="1.10.630.10">
    <property type="entry name" value="Cytochrome P450"/>
    <property type="match status" value="1"/>
</dbReference>
<evidence type="ECO:0000256" key="5">
    <source>
        <dbReference type="ARBA" id="ARBA00023004"/>
    </source>
</evidence>
<evidence type="ECO:0000313" key="10">
    <source>
        <dbReference type="Proteomes" id="UP000007947"/>
    </source>
</evidence>
<sequence>MLNPRQRLRPRLPLLGDAPAFRQDLLAALARGRFEQGDVARYRLGPVEVYGVSSPEVAERVLTDSDTFGKLGPDNPLRLALGDGLLTRSDHESWLRNRRMVAPIYHRRRVEAMYTTMQECVEEMLARWDAELAPGAVIDLHTQLMHVTLDIVSRCMFSTPMISADSALRPESVEYAVTYTFLRLQNPAAPPTWVPTPANRRFGTIIGGLDDLMATMITERRQELAAGLPGKEDLLDMLMQATDADTGDRMSDTELRDEIITTLAAGHETTAITLTWAFYLLSINPGWRRRVIEEVDTVLGGRPPTVADLPRLPLIGQVFDEALRMFPSSPTVPRQTRKPVRLGPYDIEVGSRILIDVHGLHRNRRHWPDPDVFDPLRFSPEGRAGRSRWAHLPFGGGPHLCVGKQFALQEAQLLLASILGRYDVRHHPGYPVDDRATITLRPRHGLHVVLHPRIAPARLTPALPKVA</sequence>
<comment type="cofactor">
    <cofactor evidence="7">
        <name>heme</name>
        <dbReference type="ChEBI" id="CHEBI:30413"/>
    </cofactor>
</comment>
<evidence type="ECO:0000256" key="6">
    <source>
        <dbReference type="ARBA" id="ARBA00023033"/>
    </source>
</evidence>
<dbReference type="PROSITE" id="PS00086">
    <property type="entry name" value="CYTOCHROME_P450"/>
    <property type="match status" value="1"/>
</dbReference>
<dbReference type="RefSeq" id="WP_013861376.1">
    <property type="nucleotide sequence ID" value="NC_015635.1"/>
</dbReference>
<accession>F5XJZ1</accession>
<dbReference type="GO" id="GO:0005506">
    <property type="term" value="F:iron ion binding"/>
    <property type="evidence" value="ECO:0007669"/>
    <property type="project" value="InterPro"/>
</dbReference>
<dbReference type="STRING" id="1032480.MLP_04730"/>
<dbReference type="PRINTS" id="PR00463">
    <property type="entry name" value="EP450I"/>
</dbReference>
<keyword evidence="3 7" id="KW-0479">Metal-binding</keyword>
<dbReference type="AlphaFoldDB" id="F5XJZ1"/>
<protein>
    <submittedName>
        <fullName evidence="9">Cytochrome P450</fullName>
    </submittedName>
</protein>
<evidence type="ECO:0000256" key="4">
    <source>
        <dbReference type="ARBA" id="ARBA00023002"/>
    </source>
</evidence>
<dbReference type="HOGENOM" id="CLU_001570_5_1_11"/>
<dbReference type="InterPro" id="IPR050196">
    <property type="entry name" value="Cytochrome_P450_Monoox"/>
</dbReference>
<feature type="binding site" description="axial binding residue" evidence="7">
    <location>
        <position position="401"/>
    </location>
    <ligand>
        <name>heme</name>
        <dbReference type="ChEBI" id="CHEBI:30413"/>
    </ligand>
    <ligandPart>
        <name>Fe</name>
        <dbReference type="ChEBI" id="CHEBI:18248"/>
    </ligandPart>
</feature>
<dbReference type="SUPFAM" id="SSF48264">
    <property type="entry name" value="Cytochrome P450"/>
    <property type="match status" value="1"/>
</dbReference>
<keyword evidence="5 7" id="KW-0408">Iron</keyword>
<evidence type="ECO:0000256" key="3">
    <source>
        <dbReference type="ARBA" id="ARBA00022723"/>
    </source>
</evidence>
<dbReference type="InterPro" id="IPR036396">
    <property type="entry name" value="Cyt_P450_sf"/>
</dbReference>
<dbReference type="Pfam" id="PF00067">
    <property type="entry name" value="p450"/>
    <property type="match status" value="1"/>
</dbReference>
<comment type="similarity">
    <text evidence="1 8">Belongs to the cytochrome P450 family.</text>
</comment>
<evidence type="ECO:0000256" key="1">
    <source>
        <dbReference type="ARBA" id="ARBA00010617"/>
    </source>
</evidence>
<dbReference type="GO" id="GO:0004497">
    <property type="term" value="F:monooxygenase activity"/>
    <property type="evidence" value="ECO:0007669"/>
    <property type="project" value="UniProtKB-KW"/>
</dbReference>
<keyword evidence="2 7" id="KW-0349">Heme</keyword>
<evidence type="ECO:0000256" key="7">
    <source>
        <dbReference type="PIRSR" id="PIRSR602401-1"/>
    </source>
</evidence>
<gene>
    <name evidence="9" type="ordered locus">MLP_04730</name>
</gene>
<dbReference type="InterPro" id="IPR017972">
    <property type="entry name" value="Cyt_P450_CS"/>
</dbReference>
<name>F5XJZ1_MICPN</name>
<dbReference type="Proteomes" id="UP000007947">
    <property type="component" value="Chromosome"/>
</dbReference>
<evidence type="ECO:0000256" key="2">
    <source>
        <dbReference type="ARBA" id="ARBA00022617"/>
    </source>
</evidence>
<dbReference type="eggNOG" id="COG2124">
    <property type="taxonomic scope" value="Bacteria"/>
</dbReference>
<organism evidence="9 10">
    <name type="scientific">Microlunatus phosphovorus (strain ATCC 700054 / DSM 10555 / JCM 9379 / NBRC 101784 / NCIMB 13414 / VKM Ac-1990 / NM-1)</name>
    <dbReference type="NCBI Taxonomy" id="1032480"/>
    <lineage>
        <taxon>Bacteria</taxon>
        <taxon>Bacillati</taxon>
        <taxon>Actinomycetota</taxon>
        <taxon>Actinomycetes</taxon>
        <taxon>Propionibacteriales</taxon>
        <taxon>Propionibacteriaceae</taxon>
        <taxon>Microlunatus</taxon>
    </lineage>
</organism>
<dbReference type="InterPro" id="IPR001128">
    <property type="entry name" value="Cyt_P450"/>
</dbReference>
<evidence type="ECO:0000256" key="8">
    <source>
        <dbReference type="RuleBase" id="RU000461"/>
    </source>
</evidence>
<dbReference type="KEGG" id="mph:MLP_04730"/>
<keyword evidence="4 8" id="KW-0560">Oxidoreductase</keyword>
<evidence type="ECO:0000313" key="9">
    <source>
        <dbReference type="EMBL" id="BAK33487.1"/>
    </source>
</evidence>
<dbReference type="PANTHER" id="PTHR24291:SF50">
    <property type="entry name" value="BIFUNCTIONAL ALBAFLAVENONE MONOOXYGENASE_TERPENE SYNTHASE"/>
    <property type="match status" value="1"/>
</dbReference>
<dbReference type="GO" id="GO:0020037">
    <property type="term" value="F:heme binding"/>
    <property type="evidence" value="ECO:0007669"/>
    <property type="project" value="InterPro"/>
</dbReference>
<keyword evidence="10" id="KW-1185">Reference proteome</keyword>
<dbReference type="OrthoDB" id="7376058at2"/>
<dbReference type="InterPro" id="IPR002401">
    <property type="entry name" value="Cyt_P450_E_grp-I"/>
</dbReference>
<dbReference type="GO" id="GO:0016705">
    <property type="term" value="F:oxidoreductase activity, acting on paired donors, with incorporation or reduction of molecular oxygen"/>
    <property type="evidence" value="ECO:0007669"/>
    <property type="project" value="InterPro"/>
</dbReference>
<dbReference type="PANTHER" id="PTHR24291">
    <property type="entry name" value="CYTOCHROME P450 FAMILY 4"/>
    <property type="match status" value="1"/>
</dbReference>
<dbReference type="EMBL" id="AP012204">
    <property type="protein sequence ID" value="BAK33487.1"/>
    <property type="molecule type" value="Genomic_DNA"/>
</dbReference>
<proteinExistence type="inferred from homology"/>
<dbReference type="CDD" id="cd20620">
    <property type="entry name" value="CYP132-like"/>
    <property type="match status" value="1"/>
</dbReference>